<gene>
    <name evidence="7" type="ORF">NKR23_g12243</name>
</gene>
<feature type="transmembrane region" description="Helical" evidence="6">
    <location>
        <begin position="12"/>
        <end position="35"/>
    </location>
</feature>
<feature type="compositionally biased region" description="Basic and acidic residues" evidence="5">
    <location>
        <begin position="565"/>
        <end position="574"/>
    </location>
</feature>
<dbReference type="GO" id="GO:0016020">
    <property type="term" value="C:membrane"/>
    <property type="evidence" value="ECO:0007669"/>
    <property type="project" value="UniProtKB-SubCell"/>
</dbReference>
<evidence type="ECO:0000313" key="7">
    <source>
        <dbReference type="EMBL" id="KAJ9130360.1"/>
    </source>
</evidence>
<dbReference type="EMBL" id="JANBVO010000093">
    <property type="protein sequence ID" value="KAJ9130360.1"/>
    <property type="molecule type" value="Genomic_DNA"/>
</dbReference>
<feature type="transmembrane region" description="Helical" evidence="6">
    <location>
        <begin position="219"/>
        <end position="240"/>
    </location>
</feature>
<comment type="caution">
    <text evidence="7">The sequence shown here is derived from an EMBL/GenBank/DDBJ whole genome shotgun (WGS) entry which is preliminary data.</text>
</comment>
<keyword evidence="2 6" id="KW-0812">Transmembrane</keyword>
<dbReference type="PANTHER" id="PTHR23423">
    <property type="entry name" value="ORGANIC SOLUTE TRANSPORTER-RELATED"/>
    <property type="match status" value="1"/>
</dbReference>
<sequence>MGGGTGQKFTYATTVVAGVASLSATLVSVVSIWLQTKNYRKPLLQRYVVRILLMVPLYSIASWVSLVSFTLAQFLDPIRDIYEAFTIYTFFQLLINYLGGERALIIMTHGRAPVHHLWPLNHVLPPVDISDPYSFLAIKRGILQYAWLKPILGLAAIVMKATGTYQEGYIGVTSGYFWSGLIYNISVTVSLYSLGLFWVCMHHDLKPFRPVPKFLCIKLIIFASYWQGFFLSILVWLRAIPDDVEGYTPDNLAAAIQDALICIEMPVFAVAHWYAFSWHDYADNSKSAARLPVWYAIRDAFGPIDLIQDSKETFRGDKYKYRVFDSGDKIMAHEDSKSRLARLKAGMRYERGGKAKYWIPSPNEINENTSLLRAGESSRNHTSRNGNGTTTPDLTLEPDEEELYAKARKLEFGDWNYPVITANKPSRDMWTTPQPSYARLPTHSPISASSSPRGTPGPNSRQASPELVKSKKVKGKRNDRHHHHRYQEHPTTSGAAAHHEPHPSPLPHEEDTVPSGYGIANEDYNTLTEEYVEASEHVGYDGRVKDVANEGPLVEGSLEWQRERERELEAEGERSPTFSPIGDEEEFRNVWGGDQHAGPEGRHL</sequence>
<reference evidence="7" key="1">
    <citation type="submission" date="2022-07" db="EMBL/GenBank/DDBJ databases">
        <title>Fungi with potential for degradation of polypropylene.</title>
        <authorList>
            <person name="Gostincar C."/>
        </authorList>
    </citation>
    <scope>NUCLEOTIDE SEQUENCE</scope>
    <source>
        <strain evidence="7">EXF-13308</strain>
    </source>
</reference>
<feature type="region of interest" description="Disordered" evidence="5">
    <location>
        <begin position="423"/>
        <end position="520"/>
    </location>
</feature>
<proteinExistence type="predicted"/>
<evidence type="ECO:0000256" key="2">
    <source>
        <dbReference type="ARBA" id="ARBA00022692"/>
    </source>
</evidence>
<accession>A0AA38R8H2</accession>
<dbReference type="AlphaFoldDB" id="A0AA38R8H2"/>
<dbReference type="SMART" id="SM01417">
    <property type="entry name" value="Solute_trans_a"/>
    <property type="match status" value="1"/>
</dbReference>
<dbReference type="InterPro" id="IPR005178">
    <property type="entry name" value="Ostalpha/TMEM184C"/>
</dbReference>
<dbReference type="Pfam" id="PF03619">
    <property type="entry name" value="Solute_trans_a"/>
    <property type="match status" value="1"/>
</dbReference>
<keyword evidence="3 6" id="KW-1133">Transmembrane helix</keyword>
<feature type="transmembrane region" description="Helical" evidence="6">
    <location>
        <begin position="47"/>
        <end position="75"/>
    </location>
</feature>
<feature type="compositionally biased region" description="Polar residues" evidence="5">
    <location>
        <begin position="444"/>
        <end position="463"/>
    </location>
</feature>
<evidence type="ECO:0000256" key="4">
    <source>
        <dbReference type="ARBA" id="ARBA00023136"/>
    </source>
</evidence>
<feature type="transmembrane region" description="Helical" evidence="6">
    <location>
        <begin position="142"/>
        <end position="161"/>
    </location>
</feature>
<dbReference type="Proteomes" id="UP001174694">
    <property type="component" value="Unassembled WGS sequence"/>
</dbReference>
<keyword evidence="8" id="KW-1185">Reference proteome</keyword>
<evidence type="ECO:0008006" key="9">
    <source>
        <dbReference type="Google" id="ProtNLM"/>
    </source>
</evidence>
<comment type="subcellular location">
    <subcellularLocation>
        <location evidence="1">Membrane</location>
        <topology evidence="1">Multi-pass membrane protein</topology>
    </subcellularLocation>
</comment>
<feature type="region of interest" description="Disordered" evidence="5">
    <location>
        <begin position="375"/>
        <end position="398"/>
    </location>
</feature>
<protein>
    <recommendedName>
        <fullName evidence="9">DUF300-domain-containing protein</fullName>
    </recommendedName>
</protein>
<keyword evidence="4 6" id="KW-0472">Membrane</keyword>
<feature type="compositionally biased region" description="Basic residues" evidence="5">
    <location>
        <begin position="470"/>
        <end position="486"/>
    </location>
</feature>
<feature type="transmembrane region" description="Helical" evidence="6">
    <location>
        <begin position="81"/>
        <end position="99"/>
    </location>
</feature>
<feature type="region of interest" description="Disordered" evidence="5">
    <location>
        <begin position="565"/>
        <end position="604"/>
    </location>
</feature>
<name>A0AA38R8H2_9PEZI</name>
<evidence type="ECO:0000256" key="6">
    <source>
        <dbReference type="SAM" id="Phobius"/>
    </source>
</evidence>
<feature type="transmembrane region" description="Helical" evidence="6">
    <location>
        <begin position="181"/>
        <end position="199"/>
    </location>
</feature>
<organism evidence="7 8">
    <name type="scientific">Pleurostoma richardsiae</name>
    <dbReference type="NCBI Taxonomy" id="41990"/>
    <lineage>
        <taxon>Eukaryota</taxon>
        <taxon>Fungi</taxon>
        <taxon>Dikarya</taxon>
        <taxon>Ascomycota</taxon>
        <taxon>Pezizomycotina</taxon>
        <taxon>Sordariomycetes</taxon>
        <taxon>Sordariomycetidae</taxon>
        <taxon>Calosphaeriales</taxon>
        <taxon>Pleurostomataceae</taxon>
        <taxon>Pleurostoma</taxon>
    </lineage>
</organism>
<evidence type="ECO:0000256" key="1">
    <source>
        <dbReference type="ARBA" id="ARBA00004141"/>
    </source>
</evidence>
<evidence type="ECO:0000313" key="8">
    <source>
        <dbReference type="Proteomes" id="UP001174694"/>
    </source>
</evidence>
<feature type="compositionally biased region" description="Basic and acidic residues" evidence="5">
    <location>
        <begin position="497"/>
        <end position="511"/>
    </location>
</feature>
<evidence type="ECO:0000256" key="5">
    <source>
        <dbReference type="SAM" id="MobiDB-lite"/>
    </source>
</evidence>
<evidence type="ECO:0000256" key="3">
    <source>
        <dbReference type="ARBA" id="ARBA00022989"/>
    </source>
</evidence>